<evidence type="ECO:0000256" key="3">
    <source>
        <dbReference type="ARBA" id="ARBA00022692"/>
    </source>
</evidence>
<keyword evidence="5 7" id="KW-0472">Membrane</keyword>
<feature type="transmembrane region" description="Helical" evidence="7">
    <location>
        <begin position="220"/>
        <end position="237"/>
    </location>
</feature>
<dbReference type="PANTHER" id="PTHR43731">
    <property type="entry name" value="RHOMBOID PROTEASE"/>
    <property type="match status" value="1"/>
</dbReference>
<dbReference type="InterPro" id="IPR035952">
    <property type="entry name" value="Rhomboid-like_sf"/>
</dbReference>
<protein>
    <recommendedName>
        <fullName evidence="8">Peptidase S54 rhomboid domain-containing protein</fullName>
    </recommendedName>
</protein>
<dbReference type="PANTHER" id="PTHR43731:SF30">
    <property type="entry name" value="RHOMBOID-LIKE PROTEIN 9, CHLOROPLASTIC"/>
    <property type="match status" value="1"/>
</dbReference>
<dbReference type="InterPro" id="IPR050925">
    <property type="entry name" value="Rhomboid_protease_S54"/>
</dbReference>
<feature type="transmembrane region" description="Helical" evidence="7">
    <location>
        <begin position="330"/>
        <end position="348"/>
    </location>
</feature>
<feature type="region of interest" description="Disordered" evidence="6">
    <location>
        <begin position="119"/>
        <end position="142"/>
    </location>
</feature>
<keyword evidence="4 7" id="KW-1133">Transmembrane helix</keyword>
<feature type="transmembrane region" description="Helical" evidence="7">
    <location>
        <begin position="619"/>
        <end position="639"/>
    </location>
</feature>
<feature type="transmembrane region" description="Helical" evidence="7">
    <location>
        <begin position="503"/>
        <end position="526"/>
    </location>
</feature>
<dbReference type="Pfam" id="PF05512">
    <property type="entry name" value="AWPM-19"/>
    <property type="match status" value="1"/>
</dbReference>
<dbReference type="OrthoDB" id="418595at2759"/>
<gene>
    <name evidence="9" type="ORF">FH972_007942</name>
</gene>
<evidence type="ECO:0000256" key="4">
    <source>
        <dbReference type="ARBA" id="ARBA00022989"/>
    </source>
</evidence>
<evidence type="ECO:0000256" key="5">
    <source>
        <dbReference type="ARBA" id="ARBA00023136"/>
    </source>
</evidence>
<feature type="region of interest" description="Disordered" evidence="6">
    <location>
        <begin position="653"/>
        <end position="672"/>
    </location>
</feature>
<feature type="transmembrane region" description="Helical" evidence="7">
    <location>
        <begin position="303"/>
        <end position="324"/>
    </location>
</feature>
<feature type="domain" description="Peptidase S54 rhomboid" evidence="8">
    <location>
        <begin position="267"/>
        <end position="404"/>
    </location>
</feature>
<sequence>MAVVPICCKMPYKDQGDMLSRWNMSREGNATRRLLCYGGSFPFRSITEVTVHLRSISDNDSRRETFSTVWYASESSNSEKQLRSLDSYLGKLQGDANLSPSDTSNRTEQLRSLDSHFGKLQDDADMSPSNASNKTRQLHGRHEEFRSKKWLDSLNTYLGKINTATFVEHTAKGNQVEKQVSDSENSKRGHEEEWKTYKEVRNRGGESSQDLRQYDETSNLYLIGALVSINIAVFLFEMASPIRNSDLELFSLPLLYGAKINHLILVGEWWRLVTPMFLHSGLLHMALGCWGLLTFGPPVCRGYGSFTFFLIYILGGISGNLMSFLHTPELTVGGTGPVFAIIGAWLVYQLQNKDVTAKDVPDSIFQKGMIITALGFILSNFGPIDDWTHFGAAFSGIAYGFLTGPTLQLDDASSRSGQEEGITLVRRYSDPCHLRRKLLGSEDAPLNGPSQKAQNYRTESWVSRLGMGEYSMRIRACPPRVLKPSTVHCFTITMAVGTRGRDLIGPLLVVNLVAYLIVLGLAGWSLDKYINGEQNHPHLGGNPSTSFMLIFALMAGVVGGCSVLSGLVHLRAWRSDSLAGTSSLAVISWAITALAFGLVCKEIILGGHRGKRLRTLETFIFISLMTQLLYLVLLHAGVYDGSYGPGFRSSSDDHGGGIAMGQESKKTDTSVA</sequence>
<evidence type="ECO:0000256" key="6">
    <source>
        <dbReference type="SAM" id="MobiDB-lite"/>
    </source>
</evidence>
<feature type="compositionally biased region" description="Basic and acidic residues" evidence="6">
    <location>
        <begin position="179"/>
        <end position="193"/>
    </location>
</feature>
<dbReference type="AlphaFoldDB" id="A0A5N6R074"/>
<evidence type="ECO:0000256" key="2">
    <source>
        <dbReference type="ARBA" id="ARBA00009045"/>
    </source>
</evidence>
<evidence type="ECO:0000256" key="1">
    <source>
        <dbReference type="ARBA" id="ARBA00004141"/>
    </source>
</evidence>
<dbReference type="SUPFAM" id="SSF144091">
    <property type="entry name" value="Rhomboid-like"/>
    <property type="match status" value="1"/>
</dbReference>
<evidence type="ECO:0000313" key="10">
    <source>
        <dbReference type="Proteomes" id="UP000327013"/>
    </source>
</evidence>
<comment type="subcellular location">
    <subcellularLocation>
        <location evidence="1">Membrane</location>
        <topology evidence="1">Multi-pass membrane protein</topology>
    </subcellularLocation>
</comment>
<evidence type="ECO:0000259" key="8">
    <source>
        <dbReference type="Pfam" id="PF01694"/>
    </source>
</evidence>
<dbReference type="EMBL" id="CM017323">
    <property type="protein sequence ID" value="KAE8022111.1"/>
    <property type="molecule type" value="Genomic_DNA"/>
</dbReference>
<dbReference type="GO" id="GO:0004252">
    <property type="term" value="F:serine-type endopeptidase activity"/>
    <property type="evidence" value="ECO:0007669"/>
    <property type="project" value="InterPro"/>
</dbReference>
<feature type="compositionally biased region" description="Basic and acidic residues" evidence="6">
    <location>
        <begin position="663"/>
        <end position="672"/>
    </location>
</feature>
<proteinExistence type="inferred from homology"/>
<feature type="transmembrane region" description="Helical" evidence="7">
    <location>
        <begin position="276"/>
        <end position="296"/>
    </location>
</feature>
<dbReference type="Proteomes" id="UP000327013">
    <property type="component" value="Chromosome 3"/>
</dbReference>
<accession>A0A5N6R074</accession>
<dbReference type="Pfam" id="PF01694">
    <property type="entry name" value="Rhomboid"/>
    <property type="match status" value="1"/>
</dbReference>
<comment type="similarity">
    <text evidence="2">Belongs to the peptidase S54 family.</text>
</comment>
<feature type="transmembrane region" description="Helical" evidence="7">
    <location>
        <begin position="577"/>
        <end position="599"/>
    </location>
</feature>
<organism evidence="9 10">
    <name type="scientific">Carpinus fangiana</name>
    <dbReference type="NCBI Taxonomy" id="176857"/>
    <lineage>
        <taxon>Eukaryota</taxon>
        <taxon>Viridiplantae</taxon>
        <taxon>Streptophyta</taxon>
        <taxon>Embryophyta</taxon>
        <taxon>Tracheophyta</taxon>
        <taxon>Spermatophyta</taxon>
        <taxon>Magnoliopsida</taxon>
        <taxon>eudicotyledons</taxon>
        <taxon>Gunneridae</taxon>
        <taxon>Pentapetalae</taxon>
        <taxon>rosids</taxon>
        <taxon>fabids</taxon>
        <taxon>Fagales</taxon>
        <taxon>Betulaceae</taxon>
        <taxon>Carpinus</taxon>
    </lineage>
</organism>
<evidence type="ECO:0000256" key="7">
    <source>
        <dbReference type="SAM" id="Phobius"/>
    </source>
</evidence>
<keyword evidence="3 7" id="KW-0812">Transmembrane</keyword>
<feature type="region of interest" description="Disordered" evidence="6">
    <location>
        <begin position="173"/>
        <end position="193"/>
    </location>
</feature>
<evidence type="ECO:0000313" key="9">
    <source>
        <dbReference type="EMBL" id="KAE8022111.1"/>
    </source>
</evidence>
<dbReference type="GO" id="GO:0016020">
    <property type="term" value="C:membrane"/>
    <property type="evidence" value="ECO:0007669"/>
    <property type="project" value="UniProtKB-SubCell"/>
</dbReference>
<dbReference type="Gene3D" id="1.20.1540.10">
    <property type="entry name" value="Rhomboid-like"/>
    <property type="match status" value="1"/>
</dbReference>
<dbReference type="FunFam" id="1.20.1540.10:FF:000017">
    <property type="entry name" value="RHOMBOID-like protein 9, chloroplastic"/>
    <property type="match status" value="1"/>
</dbReference>
<name>A0A5N6R074_9ROSI</name>
<feature type="transmembrane region" description="Helical" evidence="7">
    <location>
        <begin position="546"/>
        <end position="570"/>
    </location>
</feature>
<dbReference type="InterPro" id="IPR008390">
    <property type="entry name" value="AWPM-19"/>
</dbReference>
<dbReference type="InterPro" id="IPR022764">
    <property type="entry name" value="Peptidase_S54_rhomboid_dom"/>
</dbReference>
<reference evidence="9 10" key="1">
    <citation type="submission" date="2019-06" db="EMBL/GenBank/DDBJ databases">
        <title>A chromosomal-level reference genome of Carpinus fangiana (Coryloideae, Betulaceae).</title>
        <authorList>
            <person name="Yang X."/>
            <person name="Wang Z."/>
            <person name="Zhang L."/>
            <person name="Hao G."/>
            <person name="Liu J."/>
            <person name="Yang Y."/>
        </authorList>
    </citation>
    <scope>NUCLEOTIDE SEQUENCE [LARGE SCALE GENOMIC DNA]</scope>
    <source>
        <strain evidence="9">Cfa_2016G</strain>
        <tissue evidence="9">Leaf</tissue>
    </source>
</reference>
<keyword evidence="10" id="KW-1185">Reference proteome</keyword>